<dbReference type="InterPro" id="IPR000868">
    <property type="entry name" value="Isochorismatase-like_dom"/>
</dbReference>
<dbReference type="Gene3D" id="3.40.50.850">
    <property type="entry name" value="Isochorismatase-like"/>
    <property type="match status" value="1"/>
</dbReference>
<dbReference type="InterPro" id="IPR036380">
    <property type="entry name" value="Isochorismatase-like_sf"/>
</dbReference>
<evidence type="ECO:0000313" key="3">
    <source>
        <dbReference type="EMBL" id="GGO46405.1"/>
    </source>
</evidence>
<proteinExistence type="predicted"/>
<accession>A0ABQ2M3F0</accession>
<dbReference type="EMBL" id="BMMP01000004">
    <property type="protein sequence ID" value="GGO46405.1"/>
    <property type="molecule type" value="Genomic_DNA"/>
</dbReference>
<gene>
    <name evidence="3" type="ORF">GCM10012287_16630</name>
</gene>
<keyword evidence="4" id="KW-1185">Reference proteome</keyword>
<feature type="domain" description="Isochorismatase-like" evidence="2">
    <location>
        <begin position="5"/>
        <end position="138"/>
    </location>
</feature>
<dbReference type="Pfam" id="PF00857">
    <property type="entry name" value="Isochorismatase"/>
    <property type="match status" value="1"/>
</dbReference>
<dbReference type="Proteomes" id="UP000631535">
    <property type="component" value="Unassembled WGS sequence"/>
</dbReference>
<sequence length="188" mass="20014">MPHVSALLIIDMQNALVAISHRASATVAAIAGLRERAKAAGVPIVTVQHRGEGVEVGTEGWQIVPELVPSADEAVVHKTSADSFLNTDLDGTLQALGVTEVVVTGFATEICVDTTARQALSHRYDVVLVADGHTTSHRPASSELAPPEQSIAHHNEIYRHLDFPGRSIRVLSASEVHFTPVETPRSAP</sequence>
<organism evidence="3 4">
    <name type="scientific">Streptomyces daqingensis</name>
    <dbReference type="NCBI Taxonomy" id="1472640"/>
    <lineage>
        <taxon>Bacteria</taxon>
        <taxon>Bacillati</taxon>
        <taxon>Actinomycetota</taxon>
        <taxon>Actinomycetes</taxon>
        <taxon>Kitasatosporales</taxon>
        <taxon>Streptomycetaceae</taxon>
        <taxon>Streptomyces</taxon>
    </lineage>
</organism>
<dbReference type="RefSeq" id="WP_189036421.1">
    <property type="nucleotide sequence ID" value="NZ_BMMP01000004.1"/>
</dbReference>
<name>A0ABQ2M3F0_9ACTN</name>
<dbReference type="SUPFAM" id="SSF52499">
    <property type="entry name" value="Isochorismatase-like hydrolases"/>
    <property type="match status" value="1"/>
</dbReference>
<reference evidence="4" key="1">
    <citation type="journal article" date="2019" name="Int. J. Syst. Evol. Microbiol.">
        <title>The Global Catalogue of Microorganisms (GCM) 10K type strain sequencing project: providing services to taxonomists for standard genome sequencing and annotation.</title>
        <authorList>
            <consortium name="The Broad Institute Genomics Platform"/>
            <consortium name="The Broad Institute Genome Sequencing Center for Infectious Disease"/>
            <person name="Wu L."/>
            <person name="Ma J."/>
        </authorList>
    </citation>
    <scope>NUCLEOTIDE SEQUENCE [LARGE SCALE GENOMIC DNA]</scope>
    <source>
        <strain evidence="4">CGMCC 4.7178</strain>
    </source>
</reference>
<dbReference type="InterPro" id="IPR050272">
    <property type="entry name" value="Isochorismatase-like_hydrls"/>
</dbReference>
<dbReference type="PANTHER" id="PTHR43540">
    <property type="entry name" value="PEROXYUREIDOACRYLATE/UREIDOACRYLATE AMIDOHYDROLASE-RELATED"/>
    <property type="match status" value="1"/>
</dbReference>
<evidence type="ECO:0000313" key="4">
    <source>
        <dbReference type="Proteomes" id="UP000631535"/>
    </source>
</evidence>
<comment type="caution">
    <text evidence="3">The sequence shown here is derived from an EMBL/GenBank/DDBJ whole genome shotgun (WGS) entry which is preliminary data.</text>
</comment>
<keyword evidence="1" id="KW-0378">Hydrolase</keyword>
<protein>
    <submittedName>
        <fullName evidence="3">Isochorismatase</fullName>
    </submittedName>
</protein>
<evidence type="ECO:0000256" key="1">
    <source>
        <dbReference type="ARBA" id="ARBA00022801"/>
    </source>
</evidence>
<evidence type="ECO:0000259" key="2">
    <source>
        <dbReference type="Pfam" id="PF00857"/>
    </source>
</evidence>